<dbReference type="Gene3D" id="3.40.190.10">
    <property type="entry name" value="Periplasmic binding protein-like II"/>
    <property type="match status" value="2"/>
</dbReference>
<dbReference type="RefSeq" id="WP_090241285.1">
    <property type="nucleotide sequence ID" value="NZ_CAXBNE010000011.1"/>
</dbReference>
<feature type="chain" id="PRO_5017438010" evidence="2">
    <location>
        <begin position="22"/>
        <end position="256"/>
    </location>
</feature>
<evidence type="ECO:0000313" key="3">
    <source>
        <dbReference type="EMBL" id="SFI16410.1"/>
    </source>
</evidence>
<dbReference type="STRING" id="425504.SAMN05216206_1703"/>
<dbReference type="Proteomes" id="UP000243606">
    <property type="component" value="Unassembled WGS sequence"/>
</dbReference>
<name>A0A1I3FYV8_9PSED</name>
<comment type="similarity">
    <text evidence="1">Belongs to the bacterial solute-binding protein 3 family.</text>
</comment>
<reference evidence="4" key="1">
    <citation type="submission" date="2016-10" db="EMBL/GenBank/DDBJ databases">
        <authorList>
            <person name="Varghese N."/>
            <person name="Submissions S."/>
        </authorList>
    </citation>
    <scope>NUCLEOTIDE SEQUENCE [LARGE SCALE GENOMIC DNA]</scope>
    <source>
        <strain evidence="4">LMG 24016</strain>
    </source>
</reference>
<keyword evidence="4" id="KW-1185">Reference proteome</keyword>
<evidence type="ECO:0000256" key="2">
    <source>
        <dbReference type="SAM" id="SignalP"/>
    </source>
</evidence>
<feature type="signal peptide" evidence="2">
    <location>
        <begin position="1"/>
        <end position="21"/>
    </location>
</feature>
<keyword evidence="2" id="KW-0732">Signal</keyword>
<protein>
    <submittedName>
        <fullName evidence="3">Amino acid ABC transporter substrate-binding protein, PAAT family</fullName>
    </submittedName>
</protein>
<accession>A0A1I3FYV8</accession>
<evidence type="ECO:0000256" key="1">
    <source>
        <dbReference type="ARBA" id="ARBA00010333"/>
    </source>
</evidence>
<dbReference type="OrthoDB" id="5296159at2"/>
<gene>
    <name evidence="3" type="ORF">SAMN05216206_1703</name>
</gene>
<dbReference type="SUPFAM" id="SSF53850">
    <property type="entry name" value="Periplasmic binding protein-like II"/>
    <property type="match status" value="1"/>
</dbReference>
<evidence type="ECO:0000313" key="4">
    <source>
        <dbReference type="Proteomes" id="UP000243606"/>
    </source>
</evidence>
<organism evidence="3 4">
    <name type="scientific">Pseudomonas guineae</name>
    <dbReference type="NCBI Taxonomy" id="425504"/>
    <lineage>
        <taxon>Bacteria</taxon>
        <taxon>Pseudomonadati</taxon>
        <taxon>Pseudomonadota</taxon>
        <taxon>Gammaproteobacteria</taxon>
        <taxon>Pseudomonadales</taxon>
        <taxon>Pseudomonadaceae</taxon>
        <taxon>Pseudomonas</taxon>
    </lineage>
</organism>
<dbReference type="EMBL" id="FOQL01000001">
    <property type="protein sequence ID" value="SFI16410.1"/>
    <property type="molecule type" value="Genomic_DNA"/>
</dbReference>
<dbReference type="PANTHER" id="PTHR35936:SF35">
    <property type="entry name" value="L-CYSTINE-BINDING PROTEIN TCYJ"/>
    <property type="match status" value="1"/>
</dbReference>
<dbReference type="AlphaFoldDB" id="A0A1I3FYV8"/>
<dbReference type="PANTHER" id="PTHR35936">
    <property type="entry name" value="MEMBRANE-BOUND LYTIC MUREIN TRANSGLYCOSYLASE F"/>
    <property type="match status" value="1"/>
</dbReference>
<proteinExistence type="inferred from homology"/>
<sequence>MRTQTRTWLLLSLLLCTSALAEPLRLVTGDNYAPFTGKALPAGGMLTQVVHAALAQSNTDSTLEWEPWNRGYLKTLRGEYDATFPYVLTPLREQAYLYSAPLLMVEQHIYSRAVDPIDTVDPELLRGRTVCVPLGWQPPAQIQGLLEQGILSRHSPIGIKECARLVLIGRDDFFVADRRLGDTALQLIDASDGQLRRSTAMISASSLHLIVPNSHPRGSVIIAEFNAGLDRLKVSGAYQQVIEGYIQSRALTQSTP</sequence>